<gene>
    <name evidence="19" type="ORF">AKO1_002613</name>
</gene>
<dbReference type="GO" id="GO:0071949">
    <property type="term" value="F:FAD binding"/>
    <property type="evidence" value="ECO:0007669"/>
    <property type="project" value="InterPro"/>
</dbReference>
<keyword evidence="20" id="KW-1185">Reference proteome</keyword>
<evidence type="ECO:0000256" key="9">
    <source>
        <dbReference type="ARBA" id="ARBA00023002"/>
    </source>
</evidence>
<keyword evidence="9" id="KW-0560">Oxidoreductase</keyword>
<evidence type="ECO:0000256" key="12">
    <source>
        <dbReference type="PIRNR" id="PIRNR000168"/>
    </source>
</evidence>
<keyword evidence="11" id="KW-0576">Peroxisome</keyword>
<evidence type="ECO:0000259" key="18">
    <source>
        <dbReference type="Pfam" id="PF22924"/>
    </source>
</evidence>
<dbReference type="GO" id="GO:0005504">
    <property type="term" value="F:fatty acid binding"/>
    <property type="evidence" value="ECO:0007669"/>
    <property type="project" value="TreeGrafter"/>
</dbReference>
<comment type="cofactor">
    <cofactor evidence="1">
        <name>FAD</name>
        <dbReference type="ChEBI" id="CHEBI:57692"/>
    </cofactor>
</comment>
<accession>A0AAW2YVB7</accession>
<dbReference type="InterPro" id="IPR036250">
    <property type="entry name" value="AcylCo_DH-like_C"/>
</dbReference>
<keyword evidence="5" id="KW-0547">Nucleotide-binding</keyword>
<sequence length="641" mass="72793">MSTKKDLEDERKKASFNVQEMTYLLDGGKQKSEEKQKFKDLVHKEKAFSKRDIIFLGRSDRYKRALERSQILAETVNKMKLSDEERTIMFEEVDEDLPLTTHYYLFVPTLENQCSEKQAKKWVPAARACKIIGCYAQTELGHGSNVRGLETTATYDPKTQEFVIHSPTTTSVKWWVGGLGKTSNVCVVFAQLILDGKNQGLYSFFVPLRSLEDHSKLPGIEFIGDIGPKFGFNAMDNGCVKFNQCRIPRTNMLARFAKVNKKGQLIQRSGVSSRVNYGTMVLMRANFVATAGVTLAKACTIATRYSAVRRQFNNSQNSHQEVQVIDYQTQQHRIFPLIAASYALYFVAGTMNEMYNDMMDELKNGKDVNVMNQKLALVHAISSGLKSLSTNMTSDGIEECRKCCGGHGYSQMSGLPYLYATFVHRNTAEGDNMILTQQVARYLFKSFKSQASTGQENKINKCNVSCEDDWVQNKEHYVSAYKHRVLRLVKENHNKPFDEILIDIAQLSRAHGMCVMVESFVKNCNHQGPIGVVLQKLCNLFALHHLEQDAAHYLEDGYMSGQQLQWIRNSVRKLLLELRPDAVALVDAFNFSDHYLNSALGKYDGDVYQALFDWIKEEPLNKSDVVDGYSQHLKPLIHSKL</sequence>
<keyword evidence="10" id="KW-0443">Lipid metabolism</keyword>
<feature type="binding site" evidence="14">
    <location>
        <position position="177"/>
    </location>
    <ligand>
        <name>FAD</name>
        <dbReference type="ChEBI" id="CHEBI:57692"/>
    </ligand>
</feature>
<dbReference type="InterPro" id="IPR012258">
    <property type="entry name" value="Acyl-CoA_oxidase"/>
</dbReference>
<dbReference type="Pfam" id="PF02770">
    <property type="entry name" value="Acyl-CoA_dh_M"/>
    <property type="match status" value="1"/>
</dbReference>
<evidence type="ECO:0000256" key="11">
    <source>
        <dbReference type="ARBA" id="ARBA00023140"/>
    </source>
</evidence>
<dbReference type="Gene3D" id="1.20.140.10">
    <property type="entry name" value="Butyryl-CoA Dehydrogenase, subunit A, domain 3"/>
    <property type="match status" value="2"/>
</dbReference>
<dbReference type="PANTHER" id="PTHR10909:SF250">
    <property type="entry name" value="PEROXISOMAL ACYL-COENZYME A OXIDASE 1"/>
    <property type="match status" value="1"/>
</dbReference>
<protein>
    <recommendedName>
        <fullName evidence="12">Acyl-coenzyme A oxidase</fullName>
    </recommendedName>
</protein>
<feature type="binding site" evidence="14">
    <location>
        <position position="138"/>
    </location>
    <ligand>
        <name>FAD</name>
        <dbReference type="ChEBI" id="CHEBI:57692"/>
    </ligand>
</feature>
<dbReference type="Pfam" id="PF14749">
    <property type="entry name" value="Acyl-CoA_ox_N"/>
    <property type="match status" value="1"/>
</dbReference>
<dbReference type="InterPro" id="IPR055060">
    <property type="entry name" value="ACOX_C_alpha1"/>
</dbReference>
<dbReference type="InterPro" id="IPR037069">
    <property type="entry name" value="AcylCoA_DH/ox_N_sf"/>
</dbReference>
<dbReference type="InterPro" id="IPR046373">
    <property type="entry name" value="Acyl-CoA_Oxase/DH_mid-dom_sf"/>
</dbReference>
<evidence type="ECO:0000259" key="15">
    <source>
        <dbReference type="Pfam" id="PF01756"/>
    </source>
</evidence>
<dbReference type="GO" id="GO:0003997">
    <property type="term" value="F:acyl-CoA oxidase activity"/>
    <property type="evidence" value="ECO:0007669"/>
    <property type="project" value="InterPro"/>
</dbReference>
<evidence type="ECO:0000259" key="16">
    <source>
        <dbReference type="Pfam" id="PF02770"/>
    </source>
</evidence>
<keyword evidence="6 12" id="KW-0274">FAD</keyword>
<dbReference type="FunFam" id="1.10.540.10:FF:000006">
    <property type="entry name" value="Acyl-coenzyme A oxidase"/>
    <property type="match status" value="1"/>
</dbReference>
<dbReference type="FunFam" id="2.40.110.10:FF:000003">
    <property type="entry name" value="Acyl-coenzyme A oxidase"/>
    <property type="match status" value="1"/>
</dbReference>
<dbReference type="SUPFAM" id="SSF56645">
    <property type="entry name" value="Acyl-CoA dehydrogenase NM domain-like"/>
    <property type="match status" value="1"/>
</dbReference>
<dbReference type="InterPro" id="IPR002655">
    <property type="entry name" value="Acyl-CoA_oxidase_C"/>
</dbReference>
<name>A0AAW2YVB7_9EUKA</name>
<feature type="domain" description="Acyl-coenzyme A oxidase N-terminal" evidence="17">
    <location>
        <begin position="17"/>
        <end position="132"/>
    </location>
</feature>
<evidence type="ECO:0000256" key="8">
    <source>
        <dbReference type="ARBA" id="ARBA00022840"/>
    </source>
</evidence>
<dbReference type="Pfam" id="PF22924">
    <property type="entry name" value="ACOX_C_alpha1"/>
    <property type="match status" value="1"/>
</dbReference>
<feature type="domain" description="Acyl-CoA oxidase/dehydrogenase middle" evidence="16">
    <location>
        <begin position="134"/>
        <end position="245"/>
    </location>
</feature>
<keyword evidence="4 12" id="KW-0285">Flavoprotein</keyword>
<evidence type="ECO:0000256" key="7">
    <source>
        <dbReference type="ARBA" id="ARBA00022832"/>
    </source>
</evidence>
<dbReference type="GO" id="GO:0005777">
    <property type="term" value="C:peroxisome"/>
    <property type="evidence" value="ECO:0007669"/>
    <property type="project" value="UniProtKB-SubCell"/>
</dbReference>
<dbReference type="FunFam" id="1.20.140.10:FF:000013">
    <property type="entry name" value="Acyl-coenzyme A oxidase"/>
    <property type="match status" value="1"/>
</dbReference>
<dbReference type="GO" id="GO:0033540">
    <property type="term" value="P:fatty acid beta-oxidation using acyl-CoA oxidase"/>
    <property type="evidence" value="ECO:0007669"/>
    <property type="project" value="TreeGrafter"/>
</dbReference>
<comment type="caution">
    <text evidence="19">The sequence shown here is derived from an EMBL/GenBank/DDBJ whole genome shotgun (WGS) entry which is preliminary data.</text>
</comment>
<evidence type="ECO:0000256" key="3">
    <source>
        <dbReference type="ARBA" id="ARBA00006288"/>
    </source>
</evidence>
<comment type="subcellular location">
    <subcellularLocation>
        <location evidence="2">Peroxisome</location>
    </subcellularLocation>
</comment>
<evidence type="ECO:0000259" key="17">
    <source>
        <dbReference type="Pfam" id="PF14749"/>
    </source>
</evidence>
<dbReference type="Proteomes" id="UP001431209">
    <property type="component" value="Unassembled WGS sequence"/>
</dbReference>
<keyword evidence="8" id="KW-0067">ATP-binding</keyword>
<evidence type="ECO:0000313" key="19">
    <source>
        <dbReference type="EMBL" id="KAL0480741.1"/>
    </source>
</evidence>
<evidence type="ECO:0000256" key="2">
    <source>
        <dbReference type="ARBA" id="ARBA00004275"/>
    </source>
</evidence>
<dbReference type="AlphaFoldDB" id="A0AAW2YVB7"/>
<dbReference type="InterPro" id="IPR009100">
    <property type="entry name" value="AcylCoA_DH/oxidase_NM_dom_sf"/>
</dbReference>
<comment type="similarity">
    <text evidence="3 12">Belongs to the acyl-CoA oxidase family.</text>
</comment>
<evidence type="ECO:0000256" key="4">
    <source>
        <dbReference type="ARBA" id="ARBA00022630"/>
    </source>
</evidence>
<reference evidence="19 20" key="1">
    <citation type="submission" date="2024-03" db="EMBL/GenBank/DDBJ databases">
        <title>The Acrasis kona genome and developmental transcriptomes reveal deep origins of eukaryotic multicellular pathways.</title>
        <authorList>
            <person name="Sheikh S."/>
            <person name="Fu C.-J."/>
            <person name="Brown M.W."/>
            <person name="Baldauf S.L."/>
        </authorList>
    </citation>
    <scope>NUCLEOTIDE SEQUENCE [LARGE SCALE GENOMIC DNA]</scope>
    <source>
        <strain evidence="19 20">ATCC MYA-3509</strain>
    </source>
</reference>
<dbReference type="GO" id="GO:0005524">
    <property type="term" value="F:ATP binding"/>
    <property type="evidence" value="ECO:0007669"/>
    <property type="project" value="UniProtKB-KW"/>
</dbReference>
<feature type="domain" description="Acyl-CoA oxidase C-terminal" evidence="15">
    <location>
        <begin position="475"/>
        <end position="637"/>
    </location>
</feature>
<dbReference type="EMBL" id="JAOPGA020000684">
    <property type="protein sequence ID" value="KAL0480741.1"/>
    <property type="molecule type" value="Genomic_DNA"/>
</dbReference>
<evidence type="ECO:0000313" key="20">
    <source>
        <dbReference type="Proteomes" id="UP001431209"/>
    </source>
</evidence>
<dbReference type="PIRSF" id="PIRSF000168">
    <property type="entry name" value="Acyl-CoA_oxidase"/>
    <property type="match status" value="1"/>
</dbReference>
<dbReference type="Pfam" id="PF01756">
    <property type="entry name" value="ACOX"/>
    <property type="match status" value="1"/>
</dbReference>
<dbReference type="GO" id="GO:0055088">
    <property type="term" value="P:lipid homeostasis"/>
    <property type="evidence" value="ECO:0007669"/>
    <property type="project" value="TreeGrafter"/>
</dbReference>
<dbReference type="FunFam" id="1.20.140.10:FF:000005">
    <property type="entry name" value="Acyl-coenzyme A oxidase"/>
    <property type="match status" value="1"/>
</dbReference>
<evidence type="ECO:0000256" key="10">
    <source>
        <dbReference type="ARBA" id="ARBA00023098"/>
    </source>
</evidence>
<evidence type="ECO:0000256" key="5">
    <source>
        <dbReference type="ARBA" id="ARBA00022741"/>
    </source>
</evidence>
<feature type="domain" description="Acyl-CoA oxidase C-alpha1" evidence="18">
    <location>
        <begin position="277"/>
        <end position="443"/>
    </location>
</feature>
<dbReference type="InterPro" id="IPR006091">
    <property type="entry name" value="Acyl-CoA_Oxase/DH_mid-dom"/>
</dbReference>
<evidence type="ECO:0000256" key="13">
    <source>
        <dbReference type="PIRSR" id="PIRSR000168-1"/>
    </source>
</evidence>
<evidence type="ECO:0000256" key="6">
    <source>
        <dbReference type="ARBA" id="ARBA00022827"/>
    </source>
</evidence>
<dbReference type="SUPFAM" id="SSF47203">
    <property type="entry name" value="Acyl-CoA dehydrogenase C-terminal domain-like"/>
    <property type="match status" value="2"/>
</dbReference>
<dbReference type="InterPro" id="IPR029320">
    <property type="entry name" value="Acyl-CoA_ox_N"/>
</dbReference>
<keyword evidence="7" id="KW-0276">Fatty acid metabolism</keyword>
<dbReference type="PANTHER" id="PTHR10909">
    <property type="entry name" value="ELECTRON TRANSPORT OXIDOREDUCTASE"/>
    <property type="match status" value="1"/>
</dbReference>
<evidence type="ECO:0000256" key="1">
    <source>
        <dbReference type="ARBA" id="ARBA00001974"/>
    </source>
</evidence>
<dbReference type="Gene3D" id="2.40.110.10">
    <property type="entry name" value="Butyryl-CoA Dehydrogenase, subunit A, domain 2"/>
    <property type="match status" value="1"/>
</dbReference>
<proteinExistence type="inferred from homology"/>
<dbReference type="Gene3D" id="1.10.540.10">
    <property type="entry name" value="Acyl-CoA dehydrogenase/oxidase, N-terminal domain"/>
    <property type="match status" value="1"/>
</dbReference>
<feature type="active site" description="Proton acceptor" evidence="13">
    <location>
        <position position="429"/>
    </location>
</feature>
<organism evidence="19 20">
    <name type="scientific">Acrasis kona</name>
    <dbReference type="NCBI Taxonomy" id="1008807"/>
    <lineage>
        <taxon>Eukaryota</taxon>
        <taxon>Discoba</taxon>
        <taxon>Heterolobosea</taxon>
        <taxon>Tetramitia</taxon>
        <taxon>Eutetramitia</taxon>
        <taxon>Acrasidae</taxon>
        <taxon>Acrasis</taxon>
    </lineage>
</organism>
<evidence type="ECO:0000256" key="14">
    <source>
        <dbReference type="PIRSR" id="PIRSR000168-2"/>
    </source>
</evidence>